<evidence type="ECO:0000313" key="2">
    <source>
        <dbReference type="EMBL" id="CUH91648.1"/>
    </source>
</evidence>
<keyword evidence="1" id="KW-0812">Transmembrane</keyword>
<keyword evidence="3" id="KW-1185">Reference proteome</keyword>
<feature type="transmembrane region" description="Helical" evidence="1">
    <location>
        <begin position="19"/>
        <end position="44"/>
    </location>
</feature>
<protein>
    <submittedName>
        <fullName evidence="2">Putative membrane protein</fullName>
    </submittedName>
</protein>
<sequence>MANDMVYLYPELEYAKLPILIACEVLLGLLVIGIGIIMYLLILFDLENTFSLRFTRALEILTECVL</sequence>
<keyword evidence="1" id="KW-1133">Transmembrane helix</keyword>
<organism evidence="2 3">
    <name type="scientific">Herbinix luporum</name>
    <dbReference type="NCBI Taxonomy" id="1679721"/>
    <lineage>
        <taxon>Bacteria</taxon>
        <taxon>Bacillati</taxon>
        <taxon>Bacillota</taxon>
        <taxon>Clostridia</taxon>
        <taxon>Lachnospirales</taxon>
        <taxon>Lachnospiraceae</taxon>
        <taxon>Herbinix</taxon>
    </lineage>
</organism>
<evidence type="ECO:0000313" key="3">
    <source>
        <dbReference type="Proteomes" id="UP000196053"/>
    </source>
</evidence>
<dbReference type="AlphaFoldDB" id="A0A0K8J2X7"/>
<accession>A0A0K8J2X7</accession>
<dbReference type="Proteomes" id="UP000196053">
    <property type="component" value="Chromosome I"/>
</dbReference>
<reference evidence="3" key="1">
    <citation type="submission" date="2015-09" db="EMBL/GenBank/DDBJ databases">
        <authorList>
            <person name="Wibberg D."/>
        </authorList>
    </citation>
    <scope>NUCLEOTIDE SEQUENCE [LARGE SCALE GENOMIC DNA]</scope>
    <source>
        <strain evidence="3">SD1D</strain>
    </source>
</reference>
<proteinExistence type="predicted"/>
<name>A0A0K8J2X7_9FIRM</name>
<keyword evidence="1" id="KW-0472">Membrane</keyword>
<dbReference type="EMBL" id="LN879430">
    <property type="protein sequence ID" value="CUH91648.1"/>
    <property type="molecule type" value="Genomic_DNA"/>
</dbReference>
<evidence type="ECO:0000256" key="1">
    <source>
        <dbReference type="SAM" id="Phobius"/>
    </source>
</evidence>
<dbReference type="KEGG" id="hsd:SD1D_0086"/>
<gene>
    <name evidence="2" type="ORF">SD1D_0086</name>
</gene>